<evidence type="ECO:0000256" key="1">
    <source>
        <dbReference type="SAM" id="MobiDB-lite"/>
    </source>
</evidence>
<keyword evidence="3" id="KW-1185">Reference proteome</keyword>
<accession>A0ABT7LJ23</accession>
<reference evidence="2 3" key="1">
    <citation type="submission" date="2023-06" db="EMBL/GenBank/DDBJ databases">
        <title>Pelomonas sp. APW6 16S ribosomal RNA gene genome sequencing and assembly.</title>
        <authorList>
            <person name="Woo H."/>
        </authorList>
    </citation>
    <scope>NUCLEOTIDE SEQUENCE [LARGE SCALE GENOMIC DNA]</scope>
    <source>
        <strain evidence="2 3">APW6</strain>
    </source>
</reference>
<sequence>MPSRTFLPRWRSAPEGNVPVVLALEGLRGLPQRRVGRLAVVIARSRCRLRWFRLSTLPAHERLAALRMQAMAWQPFEDSGCALALLGDQGLAVCWDRRAARQALDEAGLDENRVQWQPEPLFTTPGEDGVRLLEGADGVEAQHWQSGQLRSSQWWATPPDARAWSHFLHAASLSGVDLPTPVKAPLRARPWTPVVDPLGSTGNRQTERRVVLACSMALALCFGLAGRQWFGLHMADRQLDERFAGLSQRAEQQAQSRREALDVAQQLRLYDRWLASPLPVEVAEHLRDTLAGTGAVVKTLDLHEQQLRVGLQAGPSVQRATLIRALSAGAWFRDVTEARADDGAGLVVLDIRLDGRRAPAAASFADAAGTPGTAGVPTAAPTAAATVPPPAAFPANAQPAGTGNPFATPAPAAAPGQAGAPLAAAPRPAAVAPAAPSKPAPGPKQPPATVPDFPPASVFDAIPTQK</sequence>
<dbReference type="Proteomes" id="UP001238603">
    <property type="component" value="Unassembled WGS sequence"/>
</dbReference>
<proteinExistence type="predicted"/>
<organism evidence="2 3">
    <name type="scientific">Roseateles subflavus</name>
    <dbReference type="NCBI Taxonomy" id="3053353"/>
    <lineage>
        <taxon>Bacteria</taxon>
        <taxon>Pseudomonadati</taxon>
        <taxon>Pseudomonadota</taxon>
        <taxon>Betaproteobacteria</taxon>
        <taxon>Burkholderiales</taxon>
        <taxon>Sphaerotilaceae</taxon>
        <taxon>Roseateles</taxon>
    </lineage>
</organism>
<feature type="region of interest" description="Disordered" evidence="1">
    <location>
        <begin position="366"/>
        <end position="466"/>
    </location>
</feature>
<gene>
    <name evidence="2" type="ORF">QRD43_13240</name>
</gene>
<evidence type="ECO:0000313" key="2">
    <source>
        <dbReference type="EMBL" id="MDL5032873.1"/>
    </source>
</evidence>
<feature type="compositionally biased region" description="Pro residues" evidence="1">
    <location>
        <begin position="436"/>
        <end position="454"/>
    </location>
</feature>
<comment type="caution">
    <text evidence="2">The sequence shown here is derived from an EMBL/GenBank/DDBJ whole genome shotgun (WGS) entry which is preliminary data.</text>
</comment>
<evidence type="ECO:0000313" key="3">
    <source>
        <dbReference type="Proteomes" id="UP001238603"/>
    </source>
</evidence>
<dbReference type="EMBL" id="JASVDS010000003">
    <property type="protein sequence ID" value="MDL5032873.1"/>
    <property type="molecule type" value="Genomic_DNA"/>
</dbReference>
<protein>
    <submittedName>
        <fullName evidence="2">Uncharacterized protein</fullName>
    </submittedName>
</protein>
<name>A0ABT7LJ23_9BURK</name>
<feature type="compositionally biased region" description="Low complexity" evidence="1">
    <location>
        <begin position="393"/>
        <end position="435"/>
    </location>
</feature>
<feature type="compositionally biased region" description="Low complexity" evidence="1">
    <location>
        <begin position="366"/>
        <end position="386"/>
    </location>
</feature>
<dbReference type="RefSeq" id="WP_285982942.1">
    <property type="nucleotide sequence ID" value="NZ_JASVDS010000003.1"/>
</dbReference>